<organism evidence="1 2">
    <name type="scientific">Tupaia chinensis</name>
    <name type="common">Chinese tree shrew</name>
    <name type="synonym">Tupaia belangeri chinensis</name>
    <dbReference type="NCBI Taxonomy" id="246437"/>
    <lineage>
        <taxon>Eukaryota</taxon>
        <taxon>Metazoa</taxon>
        <taxon>Chordata</taxon>
        <taxon>Craniata</taxon>
        <taxon>Vertebrata</taxon>
        <taxon>Euteleostomi</taxon>
        <taxon>Mammalia</taxon>
        <taxon>Eutheria</taxon>
        <taxon>Euarchontoglires</taxon>
        <taxon>Scandentia</taxon>
        <taxon>Tupaiidae</taxon>
        <taxon>Tupaia</taxon>
    </lineage>
</organism>
<reference evidence="2" key="2">
    <citation type="journal article" date="2013" name="Nat. Commun.">
        <title>Genome of the Chinese tree shrew.</title>
        <authorList>
            <person name="Fan Y."/>
            <person name="Huang Z.Y."/>
            <person name="Cao C.C."/>
            <person name="Chen C.S."/>
            <person name="Chen Y.X."/>
            <person name="Fan D.D."/>
            <person name="He J."/>
            <person name="Hou H.L."/>
            <person name="Hu L."/>
            <person name="Hu X.T."/>
            <person name="Jiang X.T."/>
            <person name="Lai R."/>
            <person name="Lang Y.S."/>
            <person name="Liang B."/>
            <person name="Liao S.G."/>
            <person name="Mu D."/>
            <person name="Ma Y.Y."/>
            <person name="Niu Y.Y."/>
            <person name="Sun X.Q."/>
            <person name="Xia J.Q."/>
            <person name="Xiao J."/>
            <person name="Xiong Z.Q."/>
            <person name="Xu L."/>
            <person name="Yang L."/>
            <person name="Zhang Y."/>
            <person name="Zhao W."/>
            <person name="Zhao X.D."/>
            <person name="Zheng Y.T."/>
            <person name="Zhou J.M."/>
            <person name="Zhu Y.B."/>
            <person name="Zhang G.J."/>
            <person name="Wang J."/>
            <person name="Yao Y.G."/>
        </authorList>
    </citation>
    <scope>NUCLEOTIDE SEQUENCE [LARGE SCALE GENOMIC DNA]</scope>
</reference>
<evidence type="ECO:0000313" key="2">
    <source>
        <dbReference type="Proteomes" id="UP000011518"/>
    </source>
</evidence>
<sequence length="92" mass="9911">MLSSARSWPLRTPTPSWPLEAALQPAKQDVARQLREYQELMNAKLALDIEPSLCSGGGASPFGSTSSTKAVVKKIEMCHGKLVSESSDVLPK</sequence>
<evidence type="ECO:0000313" key="1">
    <source>
        <dbReference type="EMBL" id="ELW68435.1"/>
    </source>
</evidence>
<dbReference type="InParanoid" id="L9KZP7"/>
<gene>
    <name evidence="1" type="ORF">TREES_T100006338</name>
</gene>
<dbReference type="PANTHER" id="PTHR45616:SF22">
    <property type="entry name" value="SFI1 SPINDLE BODY DOMAIN-CONTAINING PROTEIN"/>
    <property type="match status" value="1"/>
</dbReference>
<dbReference type="STRING" id="246437.L9KZP7"/>
<dbReference type="AlphaFoldDB" id="L9KZP7"/>
<accession>L9KZP7</accession>
<proteinExistence type="predicted"/>
<reference evidence="2" key="1">
    <citation type="submission" date="2012-07" db="EMBL/GenBank/DDBJ databases">
        <title>Genome of the Chinese tree shrew, a rising model animal genetically related to primates.</title>
        <authorList>
            <person name="Zhang G."/>
            <person name="Fan Y."/>
            <person name="Yao Y."/>
            <person name="Huang Z."/>
        </authorList>
    </citation>
    <scope>NUCLEOTIDE SEQUENCE [LARGE SCALE GENOMIC DNA]</scope>
</reference>
<dbReference type="Gene3D" id="1.20.5.170">
    <property type="match status" value="1"/>
</dbReference>
<dbReference type="SUPFAM" id="SSF64593">
    <property type="entry name" value="Intermediate filament protein, coiled coil region"/>
    <property type="match status" value="1"/>
</dbReference>
<dbReference type="EMBL" id="KB320570">
    <property type="protein sequence ID" value="ELW68435.1"/>
    <property type="molecule type" value="Genomic_DNA"/>
</dbReference>
<dbReference type="Proteomes" id="UP000011518">
    <property type="component" value="Unassembled WGS sequence"/>
</dbReference>
<keyword evidence="2" id="KW-1185">Reference proteome</keyword>
<dbReference type="PANTHER" id="PTHR45616">
    <property type="entry name" value="GATA-TYPE DOMAIN-CONTAINING PROTEIN"/>
    <property type="match status" value="1"/>
</dbReference>
<name>L9KZP7_TUPCH</name>
<protein>
    <submittedName>
        <fullName evidence="1">Keratin, type II cytoskeletal 8</fullName>
    </submittedName>
</protein>